<dbReference type="KEGG" id="banc:PU02_0082"/>
<protein>
    <submittedName>
        <fullName evidence="1">Uncharacterized protein</fullName>
    </submittedName>
</protein>
<organism evidence="1 3">
    <name type="scientific">Bartonella ancashensis</name>
    <dbReference type="NCBI Taxonomy" id="1318743"/>
    <lineage>
        <taxon>Bacteria</taxon>
        <taxon>Pseudomonadati</taxon>
        <taxon>Pseudomonadota</taxon>
        <taxon>Alphaproteobacteria</taxon>
        <taxon>Hyphomicrobiales</taxon>
        <taxon>Bartonellaceae</taxon>
        <taxon>Bartonella</taxon>
    </lineage>
</organism>
<dbReference type="PATRIC" id="fig|1318743.3.peg.709"/>
<dbReference type="STRING" id="1318743.PU02_0082"/>
<dbReference type="Proteomes" id="UP000057213">
    <property type="component" value="Chromosome"/>
</dbReference>
<evidence type="ECO:0000313" key="3">
    <source>
        <dbReference type="Proteomes" id="UP000057213"/>
    </source>
</evidence>
<reference evidence="1 3" key="1">
    <citation type="journal article" date="2015" name="Genome Announc.">
        <title>Complete Genome Sequence of Bartonella ancashensis Strain 20.00, Isolated from the Blood of a Patient with Verruga Peruana.</title>
        <authorList>
            <person name="Hang J."/>
            <person name="Mullins K.E."/>
            <person name="Clifford R.J."/>
            <person name="Onmus-Leone F."/>
            <person name="Yang Y."/>
            <person name="Jiang J."/>
            <person name="Leguia M."/>
            <person name="Kasper M.R."/>
            <person name="Maguina C."/>
            <person name="Lesho E.P."/>
            <person name="Jarman R.G."/>
            <person name="Richards A.L."/>
            <person name="Blazes D."/>
        </authorList>
    </citation>
    <scope>NUCLEOTIDE SEQUENCE [LARGE SCALE GENOMIC DNA]</scope>
    <source>
        <strain evidence="1 3">20.00</strain>
    </source>
</reference>
<keyword evidence="3" id="KW-1185">Reference proteome</keyword>
<proteinExistence type="predicted"/>
<dbReference type="KEGG" id="banc:PU02_0697"/>
<dbReference type="EMBL" id="CP010401">
    <property type="protein sequence ID" value="ALE03511.1"/>
    <property type="molecule type" value="Genomic_DNA"/>
</dbReference>
<name>A0A0M4L5X2_9HYPH</name>
<accession>A0A0M4L5X2</accession>
<evidence type="ECO:0000313" key="1">
    <source>
        <dbReference type="EMBL" id="ALE02896.1"/>
    </source>
</evidence>
<evidence type="ECO:0000313" key="2">
    <source>
        <dbReference type="EMBL" id="ALE03511.1"/>
    </source>
</evidence>
<sequence length="52" mass="5884">MSGGKDGLSQEQYDAALQYLVVEDQSLPHLVGPLRIVLNALQKHFYTKRQNI</sequence>
<gene>
    <name evidence="1" type="ORF">PU02_0082</name>
    <name evidence="2" type="ORF">PU02_0697</name>
</gene>
<dbReference type="AlphaFoldDB" id="A0A0M4L5X2"/>
<dbReference type="EMBL" id="CP010401">
    <property type="protein sequence ID" value="ALE02896.1"/>
    <property type="molecule type" value="Genomic_DNA"/>
</dbReference>